<dbReference type="Pfam" id="PF07716">
    <property type="entry name" value="bZIP_2"/>
    <property type="match status" value="1"/>
</dbReference>
<keyword evidence="3" id="KW-1185">Reference proteome</keyword>
<dbReference type="SUPFAM" id="SSF57959">
    <property type="entry name" value="Leucine zipper domain"/>
    <property type="match status" value="1"/>
</dbReference>
<dbReference type="PROSITE" id="PS50217">
    <property type="entry name" value="BZIP"/>
    <property type="match status" value="1"/>
</dbReference>
<dbReference type="InterPro" id="IPR004827">
    <property type="entry name" value="bZIP"/>
</dbReference>
<name>A0A1I8I3V8_9PLAT</name>
<evidence type="ECO:0000313" key="3">
    <source>
        <dbReference type="Proteomes" id="UP000095280"/>
    </source>
</evidence>
<feature type="domain" description="BZIP" evidence="2">
    <location>
        <begin position="58"/>
        <end position="109"/>
    </location>
</feature>
<dbReference type="InterPro" id="IPR046347">
    <property type="entry name" value="bZIP_sf"/>
</dbReference>
<accession>A0A1I8I3V8</accession>
<feature type="region of interest" description="Disordered" evidence="1">
    <location>
        <begin position="37"/>
        <end position="84"/>
    </location>
</feature>
<organism evidence="3 4">
    <name type="scientific">Macrostomum lignano</name>
    <dbReference type="NCBI Taxonomy" id="282301"/>
    <lineage>
        <taxon>Eukaryota</taxon>
        <taxon>Metazoa</taxon>
        <taxon>Spiralia</taxon>
        <taxon>Lophotrochozoa</taxon>
        <taxon>Platyhelminthes</taxon>
        <taxon>Rhabditophora</taxon>
        <taxon>Macrostomorpha</taxon>
        <taxon>Macrostomida</taxon>
        <taxon>Macrostomidae</taxon>
        <taxon>Macrostomum</taxon>
    </lineage>
</organism>
<evidence type="ECO:0000259" key="2">
    <source>
        <dbReference type="PROSITE" id="PS50217"/>
    </source>
</evidence>
<protein>
    <submittedName>
        <fullName evidence="4">BZIP domain-containing protein</fullName>
    </submittedName>
</protein>
<feature type="compositionally biased region" description="Basic and acidic residues" evidence="1">
    <location>
        <begin position="55"/>
        <end position="84"/>
    </location>
</feature>
<sequence>MTQQQNDQDHQQEYRRLVMEELKCKILLSRINSGKDEIDPKELAAVRAQPPQLSEEARRKMEDRRERNKLSARRCRENKKSKETKMKTKLKDLELENSRLKKMVTNYQQLFGPAPQQQQQHHLYQLYQQQVLNLCHQCHRPKLHQHHEVPEYPLAARYQDFYASKF</sequence>
<dbReference type="Gene3D" id="1.20.5.170">
    <property type="match status" value="1"/>
</dbReference>
<proteinExistence type="predicted"/>
<reference evidence="4" key="1">
    <citation type="submission" date="2016-11" db="UniProtKB">
        <authorList>
            <consortium name="WormBaseParasite"/>
        </authorList>
    </citation>
    <scope>IDENTIFICATION</scope>
</reference>
<evidence type="ECO:0000256" key="1">
    <source>
        <dbReference type="SAM" id="MobiDB-lite"/>
    </source>
</evidence>
<dbReference type="GO" id="GO:0003700">
    <property type="term" value="F:DNA-binding transcription factor activity"/>
    <property type="evidence" value="ECO:0007669"/>
    <property type="project" value="InterPro"/>
</dbReference>
<evidence type="ECO:0000313" key="4">
    <source>
        <dbReference type="WBParaSite" id="maker-uti_cns_0009782-snap-gene-0.3-mRNA-1"/>
    </source>
</evidence>
<dbReference type="SMART" id="SM00338">
    <property type="entry name" value="BRLZ"/>
    <property type="match status" value="1"/>
</dbReference>
<dbReference type="AlphaFoldDB" id="A0A1I8I3V8"/>
<dbReference type="WBParaSite" id="maker-uti_cns_0009782-snap-gene-0.3-mRNA-1">
    <property type="protein sequence ID" value="maker-uti_cns_0009782-snap-gene-0.3-mRNA-1"/>
    <property type="gene ID" value="maker-uti_cns_0009782-snap-gene-0.3"/>
</dbReference>
<dbReference type="Proteomes" id="UP000095280">
    <property type="component" value="Unplaced"/>
</dbReference>